<protein>
    <submittedName>
        <fullName evidence="2">Uncharacterized protein</fullName>
    </submittedName>
</protein>
<accession>A0A540WL40</accession>
<dbReference type="OrthoDB" id="5377838at2"/>
<feature type="region of interest" description="Disordered" evidence="1">
    <location>
        <begin position="28"/>
        <end position="125"/>
    </location>
</feature>
<keyword evidence="3" id="KW-1185">Reference proteome</keyword>
<proteinExistence type="predicted"/>
<comment type="caution">
    <text evidence="2">The sequence shown here is derived from an EMBL/GenBank/DDBJ whole genome shotgun (WGS) entry which is preliminary data.</text>
</comment>
<dbReference type="Proteomes" id="UP000315369">
    <property type="component" value="Unassembled WGS sequence"/>
</dbReference>
<organism evidence="2 3">
    <name type="scientific">Myxococcus llanfairpwllgwyngyllgogerychwyrndrobwllllantysiliogogogochensis</name>
    <dbReference type="NCBI Taxonomy" id="2590453"/>
    <lineage>
        <taxon>Bacteria</taxon>
        <taxon>Pseudomonadati</taxon>
        <taxon>Myxococcota</taxon>
        <taxon>Myxococcia</taxon>
        <taxon>Myxococcales</taxon>
        <taxon>Cystobacterineae</taxon>
        <taxon>Myxococcaceae</taxon>
        <taxon>Myxococcus</taxon>
    </lineage>
</organism>
<name>A0A540WL40_9BACT</name>
<sequence length="549" mass="59060">MAREQESMSPRNLTLATALSVVLAGTTALGQSERPDENALFGGEDDKPAQADTPGEPPTTGRPSDDEVFGEDPAPSAGADASNTGDATERQPPLTPAPPEPGDRDSQALSGPGTRSAFDSDEAVDDPLKIGGQFYMRGFAAATEGTSFGDTSFSAPTLVDGYFDARPMDRLRGFVVGRLSYDPTVATQTGTTTNNTPSNPRVLLDQAWLRFDIERTLFLTIGKQHVKWGTGQIWNPTDFLSPQRRNPLAFVDLRTGVSMLKVHVPWEAKGWNFYAIAVMDDLGTDAGALLDNTGGVPPPVEADPVNRLSRIGGALRAEVVLGPAEFGASAVAQRGRKPRFGFDLSSALGPIDVYGEVGIKKGTERPLYRIPAGTTYEEIIKDTSLVEAYVPSGLTPQVTGGANYSFPYGDNDIAVLGVEYFYNSTGYTSSFGYPYLIAEDAFQPLYLGRHYGAAYLFLDRPGSLERTSFNFFTLSNLSDKSYISRINVTHRALSYLTVEAYGAVHYGHKGGEFRLGFSVPDVVVGEKTFHGRTLAAPTFELGAGLRISI</sequence>
<dbReference type="AlphaFoldDB" id="A0A540WL40"/>
<dbReference type="EMBL" id="VIFM01000313">
    <property type="protein sequence ID" value="TQF09743.1"/>
    <property type="molecule type" value="Genomic_DNA"/>
</dbReference>
<evidence type="ECO:0000313" key="2">
    <source>
        <dbReference type="EMBL" id="TQF09743.1"/>
    </source>
</evidence>
<evidence type="ECO:0000256" key="1">
    <source>
        <dbReference type="SAM" id="MobiDB-lite"/>
    </source>
</evidence>
<evidence type="ECO:0000313" key="3">
    <source>
        <dbReference type="Proteomes" id="UP000315369"/>
    </source>
</evidence>
<gene>
    <name evidence="2" type="ORF">FJV41_43075</name>
</gene>
<reference evidence="2 3" key="1">
    <citation type="submission" date="2019-06" db="EMBL/GenBank/DDBJ databases">
        <authorList>
            <person name="Livingstone P."/>
            <person name="Whitworth D."/>
        </authorList>
    </citation>
    <scope>NUCLEOTIDE SEQUENCE [LARGE SCALE GENOMIC DNA]</scope>
    <source>
        <strain evidence="2 3">AM401</strain>
    </source>
</reference>